<dbReference type="WBParaSite" id="Pan_g14952.t2">
    <property type="protein sequence ID" value="Pan_g14952.t2"/>
    <property type="gene ID" value="Pan_g14952"/>
</dbReference>
<feature type="compositionally biased region" description="Basic and acidic residues" evidence="1">
    <location>
        <begin position="51"/>
        <end position="66"/>
    </location>
</feature>
<reference evidence="4" key="2">
    <citation type="submission" date="2020-10" db="UniProtKB">
        <authorList>
            <consortium name="WormBaseParasite"/>
        </authorList>
    </citation>
    <scope>IDENTIFICATION</scope>
</reference>
<keyword evidence="2" id="KW-1133">Transmembrane helix</keyword>
<evidence type="ECO:0000313" key="4">
    <source>
        <dbReference type="WBParaSite" id="Pan_g14952.t2"/>
    </source>
</evidence>
<evidence type="ECO:0000256" key="2">
    <source>
        <dbReference type="SAM" id="Phobius"/>
    </source>
</evidence>
<dbReference type="Proteomes" id="UP000492821">
    <property type="component" value="Unassembled WGS sequence"/>
</dbReference>
<feature type="region of interest" description="Disordered" evidence="1">
    <location>
        <begin position="30"/>
        <end position="337"/>
    </location>
</feature>
<dbReference type="AlphaFoldDB" id="A0A7E4ZSJ3"/>
<feature type="compositionally biased region" description="Polar residues" evidence="1">
    <location>
        <begin position="314"/>
        <end position="328"/>
    </location>
</feature>
<evidence type="ECO:0000313" key="3">
    <source>
        <dbReference type="Proteomes" id="UP000492821"/>
    </source>
</evidence>
<proteinExistence type="predicted"/>
<accession>A0A7E4ZSJ3</accession>
<keyword evidence="2" id="KW-0472">Membrane</keyword>
<evidence type="ECO:0000256" key="1">
    <source>
        <dbReference type="SAM" id="MobiDB-lite"/>
    </source>
</evidence>
<feature type="compositionally biased region" description="Acidic residues" evidence="1">
    <location>
        <begin position="101"/>
        <end position="112"/>
    </location>
</feature>
<protein>
    <submittedName>
        <fullName evidence="4">Uncharacterized protein</fullName>
    </submittedName>
</protein>
<reference evidence="3" key="1">
    <citation type="journal article" date="2013" name="Genetics">
        <title>The draft genome and transcriptome of Panagrellus redivivus are shaped by the harsh demands of a free-living lifestyle.</title>
        <authorList>
            <person name="Srinivasan J."/>
            <person name="Dillman A.R."/>
            <person name="Macchietto M.G."/>
            <person name="Heikkinen L."/>
            <person name="Lakso M."/>
            <person name="Fracchia K.M."/>
            <person name="Antoshechkin I."/>
            <person name="Mortazavi A."/>
            <person name="Wong G."/>
            <person name="Sternberg P.W."/>
        </authorList>
    </citation>
    <scope>NUCLEOTIDE SEQUENCE [LARGE SCALE GENOMIC DNA]</scope>
    <source>
        <strain evidence="3">MT8872</strain>
    </source>
</reference>
<name>A0A7E4ZSJ3_PANRE</name>
<keyword evidence="2" id="KW-0812">Transmembrane</keyword>
<organism evidence="3 4">
    <name type="scientific">Panagrellus redivivus</name>
    <name type="common">Microworm</name>
    <dbReference type="NCBI Taxonomy" id="6233"/>
    <lineage>
        <taxon>Eukaryota</taxon>
        <taxon>Metazoa</taxon>
        <taxon>Ecdysozoa</taxon>
        <taxon>Nematoda</taxon>
        <taxon>Chromadorea</taxon>
        <taxon>Rhabditida</taxon>
        <taxon>Tylenchina</taxon>
        <taxon>Panagrolaimomorpha</taxon>
        <taxon>Panagrolaimoidea</taxon>
        <taxon>Panagrolaimidae</taxon>
        <taxon>Panagrellus</taxon>
    </lineage>
</organism>
<feature type="compositionally biased region" description="Basic and acidic residues" evidence="1">
    <location>
        <begin position="31"/>
        <end position="44"/>
    </location>
</feature>
<feature type="transmembrane region" description="Helical" evidence="2">
    <location>
        <begin position="6"/>
        <end position="27"/>
    </location>
</feature>
<feature type="compositionally biased region" description="Basic residues" evidence="1">
    <location>
        <begin position="81"/>
        <end position="91"/>
    </location>
</feature>
<keyword evidence="3" id="KW-1185">Reference proteome</keyword>
<sequence>MPPEEGTTVVFAWCIFAPLLLLVVNLVNCGGKKDPKKDSSKTGKEANAAKPPKDSKQEKDPNEHAPEATGSKQKKPEEHEKKKKKKDKKLKSNAEGGGEADPFDDGGIDGDDAGAGAGDHTEGSQKASAKPKKKGGKGGNIPLPNKDGYDDLGPGAPPPEQPVDKSKMQNTDDVKSKMKPKEGGDDGYDNVDPTKNVDREDVNMENAPAAGKAAAGKKKAAQPPSSDPPPSKPNQPRKLPRDAKQQAIAKGAKKGKGDYPTFDDVLSDWDSKKEGGTQEEKDKKAGGKNAVEPKKVKTTENSSAKEEQFVLKSNMKSMTEKTQQGSEFKSNHPPPAP</sequence>
<feature type="compositionally biased region" description="Basic and acidic residues" evidence="1">
    <location>
        <begin position="162"/>
        <end position="184"/>
    </location>
</feature>
<feature type="compositionally biased region" description="Basic and acidic residues" evidence="1">
    <location>
        <begin position="269"/>
        <end position="309"/>
    </location>
</feature>